<dbReference type="InterPro" id="IPR036097">
    <property type="entry name" value="HisK_dim/P_sf"/>
</dbReference>
<reference evidence="9 10" key="2">
    <citation type="submission" date="2015-01" db="EMBL/GenBank/DDBJ databases">
        <authorList>
            <consortium name="NBRP consortium"/>
            <person name="Sawabe T."/>
            <person name="Meirelles P."/>
            <person name="Feng G."/>
            <person name="Sayaka M."/>
            <person name="Hattori M."/>
            <person name="Ohkuma M."/>
        </authorList>
    </citation>
    <scope>NUCLEOTIDE SEQUENCE [LARGE SCALE GENOMIC DNA]</scope>
    <source>
        <strain evidence="9 10">JCM19232</strain>
    </source>
</reference>
<gene>
    <name evidence="9" type="ORF">JCM19232_988</name>
</gene>
<dbReference type="PANTHER" id="PTHR43047">
    <property type="entry name" value="TWO-COMPONENT HISTIDINE PROTEIN KINASE"/>
    <property type="match status" value="1"/>
</dbReference>
<dbReference type="GO" id="GO:0000155">
    <property type="term" value="F:phosphorelay sensor kinase activity"/>
    <property type="evidence" value="ECO:0007669"/>
    <property type="project" value="InterPro"/>
</dbReference>
<keyword evidence="5" id="KW-0808">Transferase</keyword>
<reference evidence="9 10" key="1">
    <citation type="submission" date="2015-01" db="EMBL/GenBank/DDBJ databases">
        <title>Vibrio sp. C5 JCM 19232 whole genome shotgun sequence.</title>
        <authorList>
            <person name="Sawabe T."/>
            <person name="Meirelles P."/>
            <person name="Feng G."/>
            <person name="Sayaka M."/>
            <person name="Hattori M."/>
            <person name="Ohkuma M."/>
        </authorList>
    </citation>
    <scope>NUCLEOTIDE SEQUENCE [LARGE SCALE GENOMIC DNA]</scope>
    <source>
        <strain evidence="9 10">JCM19232</strain>
    </source>
</reference>
<dbReference type="AlphaFoldDB" id="A0A0B8PME8"/>
<keyword evidence="7" id="KW-0472">Membrane</keyword>
<dbReference type="SUPFAM" id="SSF103190">
    <property type="entry name" value="Sensory domain-like"/>
    <property type="match status" value="1"/>
</dbReference>
<dbReference type="Gene3D" id="1.10.287.130">
    <property type="match status" value="1"/>
</dbReference>
<evidence type="ECO:0000256" key="4">
    <source>
        <dbReference type="ARBA" id="ARBA00022519"/>
    </source>
</evidence>
<keyword evidence="6 9" id="KW-0418">Kinase</keyword>
<dbReference type="GO" id="GO:0005886">
    <property type="term" value="C:plasma membrane"/>
    <property type="evidence" value="ECO:0007669"/>
    <property type="project" value="UniProtKB-SubCell"/>
</dbReference>
<keyword evidence="7" id="KW-1133">Transmembrane helix</keyword>
<comment type="caution">
    <text evidence="9">The sequence shown here is derived from an EMBL/GenBank/DDBJ whole genome shotgun (WGS) entry which is preliminary data.</text>
</comment>
<feature type="domain" description="Signal transduction histidine kinase dimerisation/phosphoacceptor" evidence="8">
    <location>
        <begin position="442"/>
        <end position="507"/>
    </location>
</feature>
<proteinExistence type="predicted"/>
<dbReference type="InterPro" id="IPR003661">
    <property type="entry name" value="HisK_dim/P_dom"/>
</dbReference>
<feature type="transmembrane region" description="Helical" evidence="7">
    <location>
        <begin position="249"/>
        <end position="269"/>
    </location>
</feature>
<evidence type="ECO:0000313" key="10">
    <source>
        <dbReference type="Proteomes" id="UP000031670"/>
    </source>
</evidence>
<evidence type="ECO:0000256" key="7">
    <source>
        <dbReference type="SAM" id="Phobius"/>
    </source>
</evidence>
<dbReference type="Pfam" id="PF09308">
    <property type="entry name" value="LuxQ-periplasm"/>
    <property type="match status" value="1"/>
</dbReference>
<dbReference type="Pfam" id="PF00512">
    <property type="entry name" value="HisKA"/>
    <property type="match status" value="1"/>
</dbReference>
<protein>
    <recommendedName>
        <fullName evidence="3">histidine kinase</fullName>
        <ecNumber evidence="3">2.7.13.3</ecNumber>
    </recommendedName>
</protein>
<evidence type="ECO:0000256" key="6">
    <source>
        <dbReference type="ARBA" id="ARBA00022777"/>
    </source>
</evidence>
<dbReference type="GO" id="GO:0016791">
    <property type="term" value="F:phosphatase activity"/>
    <property type="evidence" value="ECO:0007669"/>
    <property type="project" value="InterPro"/>
</dbReference>
<dbReference type="InterPro" id="IPR015387">
    <property type="entry name" value="LuxQ-periplasm_dom"/>
</dbReference>
<keyword evidence="4" id="KW-1003">Cell membrane</keyword>
<sequence length="537" mass="61435">MFFVYNYQLNSTTFESEQERNFDQTSQIVKQLMENYLNSVQVSQDITSKSRTLIESFQNEDYQGIESFMQEVEEFDPSNTPDIRFLYQYGRIAWEDGRNEFFGISTEQLLQIADQIDFNHKWYFLNAESKLGLKHLMFRRVTVVDSYTGEVVGHYFIGLVLDDNFAFLRELSTDANLKEIMLVEDGIVIASSEPEISSRIKTGETLEASDSDLANASIVREIVLRVDGVDTPVSALFIQDTTKLDGFEYRMASSLILLLITVSIIAIWLTRIVHKKIDKEIMGVLHLADSFDSTKKNIRFKGSKLIEFDRLGSTLEASIRREKEKDHSLRNLFEYSLLPTLLVDESNQIVATNPAAQKAFKDDLEQLRSALINSFEQAFENRAQAESNTNINDVIFRWVVSPILVEDTKPLLVVQGQNITRYVEAERQSERAREEAERNALARAEFLAKVSHEIRTPLNGIMGMAQLLKQEANTPAQKEQTAVLFQSSKHLLGLLNDILDFSRIDKGAVVLEQVEFASSKQQRMFLRLPSQVVFRRG</sequence>
<accession>A0A0B8PME8</accession>
<organism evidence="9 10">
    <name type="scientific">Vibrio ishigakensis</name>
    <dbReference type="NCBI Taxonomy" id="1481914"/>
    <lineage>
        <taxon>Bacteria</taxon>
        <taxon>Pseudomonadati</taxon>
        <taxon>Pseudomonadota</taxon>
        <taxon>Gammaproteobacteria</taxon>
        <taxon>Vibrionales</taxon>
        <taxon>Vibrionaceae</taxon>
        <taxon>Vibrio</taxon>
    </lineage>
</organism>
<evidence type="ECO:0000256" key="1">
    <source>
        <dbReference type="ARBA" id="ARBA00000085"/>
    </source>
</evidence>
<keyword evidence="4" id="KW-0997">Cell inner membrane</keyword>
<evidence type="ECO:0000313" key="9">
    <source>
        <dbReference type="EMBL" id="GAM64318.1"/>
    </source>
</evidence>
<dbReference type="SUPFAM" id="SSF47384">
    <property type="entry name" value="Homodimeric domain of signal transducing histidine kinase"/>
    <property type="match status" value="1"/>
</dbReference>
<evidence type="ECO:0000259" key="8">
    <source>
        <dbReference type="SMART" id="SM00388"/>
    </source>
</evidence>
<evidence type="ECO:0000256" key="5">
    <source>
        <dbReference type="ARBA" id="ARBA00022679"/>
    </source>
</evidence>
<dbReference type="CDD" id="cd00082">
    <property type="entry name" value="HisKA"/>
    <property type="match status" value="1"/>
</dbReference>
<dbReference type="EC" id="2.7.13.3" evidence="3"/>
<evidence type="ECO:0000256" key="2">
    <source>
        <dbReference type="ARBA" id="ARBA00004429"/>
    </source>
</evidence>
<dbReference type="EMBL" id="BBSA01000012">
    <property type="protein sequence ID" value="GAM64318.1"/>
    <property type="molecule type" value="Genomic_DNA"/>
</dbReference>
<name>A0A0B8PME8_9VIBR</name>
<dbReference type="InterPro" id="IPR043056">
    <property type="entry name" value="LuxQ-periplasm_N"/>
</dbReference>
<keyword evidence="7" id="KW-0812">Transmembrane</keyword>
<comment type="catalytic activity">
    <reaction evidence="1">
        <text>ATP + protein L-histidine = ADP + protein N-phospho-L-histidine.</text>
        <dbReference type="EC" id="2.7.13.3"/>
    </reaction>
</comment>
<dbReference type="Gene3D" id="3.30.450.220">
    <property type="entry name" value="LuxQ periplasmic domain, N-terminal subdomain"/>
    <property type="match status" value="1"/>
</dbReference>
<evidence type="ECO:0000256" key="3">
    <source>
        <dbReference type="ARBA" id="ARBA00012438"/>
    </source>
</evidence>
<dbReference type="InterPro" id="IPR029151">
    <property type="entry name" value="Sensor-like_sf"/>
</dbReference>
<comment type="subcellular location">
    <subcellularLocation>
        <location evidence="2">Cell inner membrane</location>
        <topology evidence="2">Multi-pass membrane protein</topology>
    </subcellularLocation>
</comment>
<dbReference type="Proteomes" id="UP000031670">
    <property type="component" value="Unassembled WGS sequence"/>
</dbReference>
<dbReference type="SMART" id="SM00388">
    <property type="entry name" value="HisKA"/>
    <property type="match status" value="1"/>
</dbReference>